<proteinExistence type="predicted"/>
<keyword evidence="3" id="KW-1185">Reference proteome</keyword>
<name>A0AAV9XJV0_9PEZI</name>
<dbReference type="EMBL" id="JAVHJO010000003">
    <property type="protein sequence ID" value="KAK6542055.1"/>
    <property type="molecule type" value="Genomic_DNA"/>
</dbReference>
<dbReference type="Proteomes" id="UP001365542">
    <property type="component" value="Unassembled WGS sequence"/>
</dbReference>
<feature type="region of interest" description="Disordered" evidence="1">
    <location>
        <begin position="71"/>
        <end position="105"/>
    </location>
</feature>
<dbReference type="AlphaFoldDB" id="A0AAV9XJV0"/>
<gene>
    <name evidence="2" type="ORF">TWF694_007827</name>
</gene>
<accession>A0AAV9XJV0</accession>
<evidence type="ECO:0000313" key="2">
    <source>
        <dbReference type="EMBL" id="KAK6542055.1"/>
    </source>
</evidence>
<sequence length="105" mass="11957">MCIQDWTIYHCGCQKKGDLRVCGEYYCDYTKDLGKSKEDYCKQCQEKLERGEPLPERKKSFLKRIATGLGLRVHTSNQPGHGSNSSSLQNTPESAEWPNPFADPE</sequence>
<organism evidence="2 3">
    <name type="scientific">Orbilia ellipsospora</name>
    <dbReference type="NCBI Taxonomy" id="2528407"/>
    <lineage>
        <taxon>Eukaryota</taxon>
        <taxon>Fungi</taxon>
        <taxon>Dikarya</taxon>
        <taxon>Ascomycota</taxon>
        <taxon>Pezizomycotina</taxon>
        <taxon>Orbiliomycetes</taxon>
        <taxon>Orbiliales</taxon>
        <taxon>Orbiliaceae</taxon>
        <taxon>Orbilia</taxon>
    </lineage>
</organism>
<evidence type="ECO:0000313" key="3">
    <source>
        <dbReference type="Proteomes" id="UP001365542"/>
    </source>
</evidence>
<evidence type="ECO:0000256" key="1">
    <source>
        <dbReference type="SAM" id="MobiDB-lite"/>
    </source>
</evidence>
<comment type="caution">
    <text evidence="2">The sequence shown here is derived from an EMBL/GenBank/DDBJ whole genome shotgun (WGS) entry which is preliminary data.</text>
</comment>
<feature type="compositionally biased region" description="Polar residues" evidence="1">
    <location>
        <begin position="74"/>
        <end position="93"/>
    </location>
</feature>
<protein>
    <submittedName>
        <fullName evidence="2">Uncharacterized protein</fullName>
    </submittedName>
</protein>
<reference evidence="2 3" key="1">
    <citation type="submission" date="2019-10" db="EMBL/GenBank/DDBJ databases">
        <authorList>
            <person name="Palmer J.M."/>
        </authorList>
    </citation>
    <scope>NUCLEOTIDE SEQUENCE [LARGE SCALE GENOMIC DNA]</scope>
    <source>
        <strain evidence="2 3">TWF694</strain>
    </source>
</reference>